<feature type="compositionally biased region" description="Basic and acidic residues" evidence="1">
    <location>
        <begin position="1"/>
        <end position="10"/>
    </location>
</feature>
<sequence length="173" mass="18447">MATEVLRPHDVLMAQRMRPLPAFLPRRKPNPKPSRKTPSPRPEARKRREGSPKPAKSGGAAAEAGGSRLVAGQVKILKRGESPDAFKKPEMAAVFGTGRLGPDPEMVPKQIRFGDPKTAAVAAAATADMYAGSAFAVSPSPSSLPLPSFSLKKDVSAIVDCASKDLRRLLRLE</sequence>
<dbReference type="AlphaFoldDB" id="A0A8B7C2Q2"/>
<dbReference type="KEGG" id="pda:103707539"/>
<feature type="compositionally biased region" description="Basic residues" evidence="1">
    <location>
        <begin position="25"/>
        <end position="35"/>
    </location>
</feature>
<name>A0A8B7C2Q2_PHODC</name>
<organism evidence="2 3">
    <name type="scientific">Phoenix dactylifera</name>
    <name type="common">Date palm</name>
    <dbReference type="NCBI Taxonomy" id="42345"/>
    <lineage>
        <taxon>Eukaryota</taxon>
        <taxon>Viridiplantae</taxon>
        <taxon>Streptophyta</taxon>
        <taxon>Embryophyta</taxon>
        <taxon>Tracheophyta</taxon>
        <taxon>Spermatophyta</taxon>
        <taxon>Magnoliopsida</taxon>
        <taxon>Liliopsida</taxon>
        <taxon>Arecaceae</taxon>
        <taxon>Coryphoideae</taxon>
        <taxon>Phoeniceae</taxon>
        <taxon>Phoenix</taxon>
    </lineage>
</organism>
<dbReference type="PANTHER" id="PTHR33670">
    <property type="entry name" value="SPLICING FACTOR, PROLINE- AND GLUTAMINE-RICH-LIKE"/>
    <property type="match status" value="1"/>
</dbReference>
<dbReference type="OrthoDB" id="770116at2759"/>
<evidence type="ECO:0000313" key="3">
    <source>
        <dbReference type="RefSeq" id="XP_008790291.2"/>
    </source>
</evidence>
<keyword evidence="2" id="KW-1185">Reference proteome</keyword>
<evidence type="ECO:0000313" key="2">
    <source>
        <dbReference type="Proteomes" id="UP000228380"/>
    </source>
</evidence>
<dbReference type="RefSeq" id="XP_008790291.2">
    <property type="nucleotide sequence ID" value="XM_008792069.4"/>
</dbReference>
<dbReference type="GO" id="GO:0016071">
    <property type="term" value="P:mRNA metabolic process"/>
    <property type="evidence" value="ECO:0007669"/>
    <property type="project" value="UniProtKB-ARBA"/>
</dbReference>
<reference evidence="2" key="1">
    <citation type="journal article" date="2019" name="Nat. Commun.">
        <title>Genome-wide association mapping of date palm fruit traits.</title>
        <authorList>
            <person name="Hazzouri K.M."/>
            <person name="Gros-Balthazard M."/>
            <person name="Flowers J.M."/>
            <person name="Copetti D."/>
            <person name="Lemansour A."/>
            <person name="Lebrun M."/>
            <person name="Masmoudi K."/>
            <person name="Ferrand S."/>
            <person name="Dhar M.I."/>
            <person name="Fresquez Z.A."/>
            <person name="Rosas U."/>
            <person name="Zhang J."/>
            <person name="Talag J."/>
            <person name="Lee S."/>
            <person name="Kudrna D."/>
            <person name="Powell R.F."/>
            <person name="Leitch I.J."/>
            <person name="Krueger R.R."/>
            <person name="Wing R.A."/>
            <person name="Amiri K.M.A."/>
            <person name="Purugganan M.D."/>
        </authorList>
    </citation>
    <scope>NUCLEOTIDE SEQUENCE [LARGE SCALE GENOMIC DNA]</scope>
    <source>
        <strain evidence="2">cv. Khalas</strain>
    </source>
</reference>
<accession>A0A8B7C2Q2</accession>
<feature type="region of interest" description="Disordered" evidence="1">
    <location>
        <begin position="1"/>
        <end position="66"/>
    </location>
</feature>
<dbReference type="GeneID" id="103707539"/>
<evidence type="ECO:0000256" key="1">
    <source>
        <dbReference type="SAM" id="MobiDB-lite"/>
    </source>
</evidence>
<dbReference type="InterPro" id="IPR028322">
    <property type="entry name" value="PNRC-like_rgn"/>
</dbReference>
<gene>
    <name evidence="3" type="primary">LOC103707539</name>
</gene>
<protein>
    <submittedName>
        <fullName evidence="3">Uncharacterized protein LOC103707539</fullName>
    </submittedName>
</protein>
<feature type="compositionally biased region" description="Low complexity" evidence="1">
    <location>
        <begin position="52"/>
        <end position="66"/>
    </location>
</feature>
<dbReference type="PANTHER" id="PTHR33670:SF1">
    <property type="entry name" value="OS09G0416300 PROTEIN"/>
    <property type="match status" value="1"/>
</dbReference>
<dbReference type="Pfam" id="PF15365">
    <property type="entry name" value="PNRC"/>
    <property type="match status" value="1"/>
</dbReference>
<proteinExistence type="predicted"/>
<dbReference type="Proteomes" id="UP000228380">
    <property type="component" value="Chromosome 1"/>
</dbReference>
<reference evidence="3" key="2">
    <citation type="submission" date="2025-08" db="UniProtKB">
        <authorList>
            <consortium name="RefSeq"/>
        </authorList>
    </citation>
    <scope>IDENTIFICATION</scope>
    <source>
        <tissue evidence="3">Young leaves</tissue>
    </source>
</reference>